<gene>
    <name evidence="1" type="ORF">GCM10011391_35500</name>
</gene>
<proteinExistence type="predicted"/>
<keyword evidence="2" id="KW-1185">Reference proteome</keyword>
<dbReference type="Proteomes" id="UP000628775">
    <property type="component" value="Unassembled WGS sequence"/>
</dbReference>
<sequence length="86" mass="9883">MYLAIYFATSFSAHGVVRRTIFINGHPIEAFKTHISNQLDSKDKKHRICYDIQNPRVSTGTYKSIPGVCMKKNKYGMYYDVTIGVF</sequence>
<accession>A0A8J3DYI0</accession>
<organism evidence="1 2">
    <name type="scientific">Pullulanibacillus camelliae</name>
    <dbReference type="NCBI Taxonomy" id="1707096"/>
    <lineage>
        <taxon>Bacteria</taxon>
        <taxon>Bacillati</taxon>
        <taxon>Bacillota</taxon>
        <taxon>Bacilli</taxon>
        <taxon>Bacillales</taxon>
        <taxon>Sporolactobacillaceae</taxon>
        <taxon>Pullulanibacillus</taxon>
    </lineage>
</organism>
<evidence type="ECO:0000313" key="1">
    <source>
        <dbReference type="EMBL" id="GGE53543.1"/>
    </source>
</evidence>
<dbReference type="AlphaFoldDB" id="A0A8J3DYI0"/>
<evidence type="ECO:0000313" key="2">
    <source>
        <dbReference type="Proteomes" id="UP000628775"/>
    </source>
</evidence>
<reference evidence="1" key="2">
    <citation type="submission" date="2020-09" db="EMBL/GenBank/DDBJ databases">
        <authorList>
            <person name="Sun Q."/>
            <person name="Zhou Y."/>
        </authorList>
    </citation>
    <scope>NUCLEOTIDE SEQUENCE</scope>
    <source>
        <strain evidence="1">CGMCC 1.15371</strain>
    </source>
</reference>
<protein>
    <submittedName>
        <fullName evidence="1">Uncharacterized protein</fullName>
    </submittedName>
</protein>
<dbReference type="EMBL" id="BMIR01000024">
    <property type="protein sequence ID" value="GGE53543.1"/>
    <property type="molecule type" value="Genomic_DNA"/>
</dbReference>
<name>A0A8J3DYI0_9BACL</name>
<comment type="caution">
    <text evidence="1">The sequence shown here is derived from an EMBL/GenBank/DDBJ whole genome shotgun (WGS) entry which is preliminary data.</text>
</comment>
<reference evidence="1" key="1">
    <citation type="journal article" date="2014" name="Int. J. Syst. Evol. Microbiol.">
        <title>Complete genome sequence of Corynebacterium casei LMG S-19264T (=DSM 44701T), isolated from a smear-ripened cheese.</title>
        <authorList>
            <consortium name="US DOE Joint Genome Institute (JGI-PGF)"/>
            <person name="Walter F."/>
            <person name="Albersmeier A."/>
            <person name="Kalinowski J."/>
            <person name="Ruckert C."/>
        </authorList>
    </citation>
    <scope>NUCLEOTIDE SEQUENCE</scope>
    <source>
        <strain evidence="1">CGMCC 1.15371</strain>
    </source>
</reference>